<keyword evidence="5" id="KW-1185">Reference proteome</keyword>
<dbReference type="RefSeq" id="WP_344341104.1">
    <property type="nucleotide sequence ID" value="NZ_BAAAQT010000005.1"/>
</dbReference>
<dbReference type="SUPFAM" id="SSF52540">
    <property type="entry name" value="P-loop containing nucleoside triphosphate hydrolases"/>
    <property type="match status" value="1"/>
</dbReference>
<sequence>MTAASGTTLKPASSARPAYRGFAREALERGLEQHGMMLVVEGLPGAGKTFLLRDLVQAAIAAGERTAFLRADEIERNESYSFVERFVAGLRIPDWYLAPSAQDDPFAIGRECVQRLIGGAAPALRLIVIDDAQWIDPRSQRVLRYLIPRLTRSGVVLAFGTRTPHEGGGFGEFLATSADEDPLDELHELEPLTVQDIAALVLERHGAGISMHTAERILAETEGSFLAVDSILSALTESEIAKLHLVWDAPFTATAGGSDPLVHRFEQLDEPTKRTCEIVCLAGHELTPQMLSTAAKALGEAVSVDEAVDADVLSVAGIGSSIMPRHALMARAIGETVAPDRAKAIYRALAAATTGHISLRHSLRGETELGAELRERVDAYVEGAAERGSLAAASEVLRDALAAATDPADRERLLLDLALVHIESKTGFFVLDLLDEIEQLPPSIVQEFVSLVIGAHRPGSELPLDRASALMAAEPTGPDDAAVQGFFAFMAVMLTMRTGDHTMVRPLIQHARGLIARAPADVAELTRPRLGFTVAREGYLLMLDCFWMVQDQFAADMDAVRAAVPGLIERIQRLPDQPLKVDALVTVAGATIADGDLRAGRALAKQGVDMLDHVGEPWAAGTARLIYTDCLVLEGDYAEAAEFMAVAEQYLYMALDVETRVTWAALRVFMAAVTGDAHADAQLAQARRQRSIRWEGYAPDQTLLAECEVARAAGDAEGVLAVTSDDATERLTNTRHGYLTYRAHALLDTGRVEEAATLIDLLAHWRGMRWQEYWGAIAWLRARLAQAQGDLEGARWHFDVAIEQDIPALPRALTLLDLGRLLIETGEAEAGAVQVRAAIRLLERIDARAYLPRAQRLLDGEAEHAAVGGLGRLALLTERERQIAEHLANGRSNNQIAESLVVSITTVRSHVSNVLRKLRLTSRGEVARILRSGQGSR</sequence>
<dbReference type="Proteomes" id="UP001501599">
    <property type="component" value="Unassembled WGS sequence"/>
</dbReference>
<dbReference type="PANTHER" id="PTHR16305">
    <property type="entry name" value="TESTICULAR SOLUBLE ADENYLYL CYCLASE"/>
    <property type="match status" value="1"/>
</dbReference>
<accession>A0ABP5MGT2</accession>
<dbReference type="InterPro" id="IPR036388">
    <property type="entry name" value="WH-like_DNA-bd_sf"/>
</dbReference>
<dbReference type="SUPFAM" id="SSF46894">
    <property type="entry name" value="C-terminal effector domain of the bipartite response regulators"/>
    <property type="match status" value="1"/>
</dbReference>
<dbReference type="InterPro" id="IPR000792">
    <property type="entry name" value="Tscrpt_reg_LuxR_C"/>
</dbReference>
<dbReference type="InterPro" id="IPR041664">
    <property type="entry name" value="AAA_16"/>
</dbReference>
<dbReference type="CDD" id="cd06170">
    <property type="entry name" value="LuxR_C_like"/>
    <property type="match status" value="1"/>
</dbReference>
<dbReference type="Gene3D" id="1.10.10.10">
    <property type="entry name" value="Winged helix-like DNA-binding domain superfamily/Winged helix DNA-binding domain"/>
    <property type="match status" value="1"/>
</dbReference>
<name>A0ABP5MGT2_9MICO</name>
<dbReference type="InterPro" id="IPR016032">
    <property type="entry name" value="Sig_transdc_resp-reg_C-effctor"/>
</dbReference>
<dbReference type="EMBL" id="BAAAQT010000005">
    <property type="protein sequence ID" value="GAA2172383.1"/>
    <property type="molecule type" value="Genomic_DNA"/>
</dbReference>
<dbReference type="Pfam" id="PF13191">
    <property type="entry name" value="AAA_16"/>
    <property type="match status" value="1"/>
</dbReference>
<proteinExistence type="predicted"/>
<reference evidence="5" key="1">
    <citation type="journal article" date="2019" name="Int. J. Syst. Evol. Microbiol.">
        <title>The Global Catalogue of Microorganisms (GCM) 10K type strain sequencing project: providing services to taxonomists for standard genome sequencing and annotation.</title>
        <authorList>
            <consortium name="The Broad Institute Genomics Platform"/>
            <consortium name="The Broad Institute Genome Sequencing Center for Infectious Disease"/>
            <person name="Wu L."/>
            <person name="Ma J."/>
        </authorList>
    </citation>
    <scope>NUCLEOTIDE SEQUENCE [LARGE SCALE GENOMIC DNA]</scope>
    <source>
        <strain evidence="5">JCM 16026</strain>
    </source>
</reference>
<dbReference type="Gene3D" id="3.40.50.300">
    <property type="entry name" value="P-loop containing nucleotide triphosphate hydrolases"/>
    <property type="match status" value="1"/>
</dbReference>
<protein>
    <submittedName>
        <fullName evidence="4">LuxR family transcriptional regulator</fullName>
    </submittedName>
</protein>
<comment type="caution">
    <text evidence="4">The sequence shown here is derived from an EMBL/GenBank/DDBJ whole genome shotgun (WGS) entry which is preliminary data.</text>
</comment>
<evidence type="ECO:0000313" key="4">
    <source>
        <dbReference type="EMBL" id="GAA2172383.1"/>
    </source>
</evidence>
<dbReference type="PROSITE" id="PS00622">
    <property type="entry name" value="HTH_LUXR_1"/>
    <property type="match status" value="1"/>
</dbReference>
<evidence type="ECO:0000259" key="3">
    <source>
        <dbReference type="PROSITE" id="PS50043"/>
    </source>
</evidence>
<dbReference type="PANTHER" id="PTHR16305:SF35">
    <property type="entry name" value="TRANSCRIPTIONAL ACTIVATOR DOMAIN"/>
    <property type="match status" value="1"/>
</dbReference>
<organism evidence="4 5">
    <name type="scientific">Agrococcus versicolor</name>
    <dbReference type="NCBI Taxonomy" id="501482"/>
    <lineage>
        <taxon>Bacteria</taxon>
        <taxon>Bacillati</taxon>
        <taxon>Actinomycetota</taxon>
        <taxon>Actinomycetes</taxon>
        <taxon>Micrococcales</taxon>
        <taxon>Microbacteriaceae</taxon>
        <taxon>Agrococcus</taxon>
    </lineage>
</organism>
<evidence type="ECO:0000256" key="1">
    <source>
        <dbReference type="ARBA" id="ARBA00022741"/>
    </source>
</evidence>
<evidence type="ECO:0000256" key="2">
    <source>
        <dbReference type="ARBA" id="ARBA00022840"/>
    </source>
</evidence>
<dbReference type="PROSITE" id="PS50043">
    <property type="entry name" value="HTH_LUXR_2"/>
    <property type="match status" value="1"/>
</dbReference>
<dbReference type="InterPro" id="IPR027417">
    <property type="entry name" value="P-loop_NTPase"/>
</dbReference>
<evidence type="ECO:0000313" key="5">
    <source>
        <dbReference type="Proteomes" id="UP001501599"/>
    </source>
</evidence>
<keyword evidence="2" id="KW-0067">ATP-binding</keyword>
<dbReference type="SMART" id="SM00421">
    <property type="entry name" value="HTH_LUXR"/>
    <property type="match status" value="1"/>
</dbReference>
<feature type="domain" description="HTH luxR-type" evidence="3">
    <location>
        <begin position="869"/>
        <end position="934"/>
    </location>
</feature>
<keyword evidence="1" id="KW-0547">Nucleotide-binding</keyword>
<dbReference type="Pfam" id="PF00196">
    <property type="entry name" value="GerE"/>
    <property type="match status" value="1"/>
</dbReference>
<dbReference type="PRINTS" id="PR00038">
    <property type="entry name" value="HTHLUXR"/>
</dbReference>
<gene>
    <name evidence="4" type="ORF">GCM10009846_10100</name>
</gene>